<dbReference type="RefSeq" id="WP_036434996.1">
    <property type="nucleotide sequence ID" value="NZ_LR215039.1"/>
</dbReference>
<dbReference type="KEGG" id="mcou:NCTC10179_00396"/>
<dbReference type="Gene3D" id="2.60.40.10">
    <property type="entry name" value="Immunoglobulins"/>
    <property type="match status" value="1"/>
</dbReference>
<evidence type="ECO:0000313" key="3">
    <source>
        <dbReference type="EMBL" id="VEU76223.1"/>
    </source>
</evidence>
<dbReference type="SMART" id="SM00642">
    <property type="entry name" value="Aamy"/>
    <property type="match status" value="1"/>
</dbReference>
<keyword evidence="3" id="KW-0326">Glycosidase</keyword>
<comment type="similarity">
    <text evidence="1">Belongs to the glycosyl hydrolase 13 family.</text>
</comment>
<dbReference type="Gene3D" id="3.20.20.80">
    <property type="entry name" value="Glycosidases"/>
    <property type="match status" value="1"/>
</dbReference>
<dbReference type="CDD" id="cd11341">
    <property type="entry name" value="AmyAc_Pullulanase_LD-like"/>
    <property type="match status" value="1"/>
</dbReference>
<dbReference type="InterPro" id="IPR017853">
    <property type="entry name" value="GH"/>
</dbReference>
<evidence type="ECO:0000259" key="2">
    <source>
        <dbReference type="SMART" id="SM00642"/>
    </source>
</evidence>
<dbReference type="EC" id="3.2.1.41" evidence="3"/>
<feature type="domain" description="Glycosyl hydrolase family 13 catalytic" evidence="2">
    <location>
        <begin position="156"/>
        <end position="538"/>
    </location>
</feature>
<accession>A0A449B6J1</accession>
<dbReference type="OrthoDB" id="9761875at2"/>
<dbReference type="InterPro" id="IPR013783">
    <property type="entry name" value="Ig-like_fold"/>
</dbReference>
<dbReference type="InterPro" id="IPR006047">
    <property type="entry name" value="GH13_cat_dom"/>
</dbReference>
<dbReference type="GO" id="GO:0005975">
    <property type="term" value="P:carbohydrate metabolic process"/>
    <property type="evidence" value="ECO:0007669"/>
    <property type="project" value="InterPro"/>
</dbReference>
<gene>
    <name evidence="3" type="primary">pulA</name>
    <name evidence="3" type="ORF">NCTC10179_00396</name>
</gene>
<dbReference type="SUPFAM" id="SSF51445">
    <property type="entry name" value="(Trans)glycosidases"/>
    <property type="match status" value="1"/>
</dbReference>
<dbReference type="PANTHER" id="PTHR43002">
    <property type="entry name" value="GLYCOGEN DEBRANCHING ENZYME"/>
    <property type="match status" value="1"/>
</dbReference>
<evidence type="ECO:0000313" key="4">
    <source>
        <dbReference type="Proteomes" id="UP000289497"/>
    </source>
</evidence>
<keyword evidence="4" id="KW-1185">Reference proteome</keyword>
<dbReference type="Proteomes" id="UP000289497">
    <property type="component" value="Chromosome"/>
</dbReference>
<dbReference type="Pfam" id="PF02922">
    <property type="entry name" value="CBM_48"/>
    <property type="match status" value="1"/>
</dbReference>
<evidence type="ECO:0000256" key="1">
    <source>
        <dbReference type="ARBA" id="ARBA00008061"/>
    </source>
</evidence>
<name>A0A449B6J1_9BACT</name>
<keyword evidence="3" id="KW-0378">Hydrolase</keyword>
<reference evidence="3 4" key="1">
    <citation type="submission" date="2019-01" db="EMBL/GenBank/DDBJ databases">
        <authorList>
            <consortium name="Pathogen Informatics"/>
        </authorList>
    </citation>
    <scope>NUCLEOTIDE SEQUENCE [LARGE SCALE GENOMIC DNA]</scope>
    <source>
        <strain evidence="3 4">NCTC10179</strain>
    </source>
</reference>
<dbReference type="InterPro" id="IPR004193">
    <property type="entry name" value="Glyco_hydro_13_N"/>
</dbReference>
<protein>
    <submittedName>
        <fullName evidence="3">Pullulanase</fullName>
        <ecNumber evidence="3">3.2.1.41</ecNumber>
    </submittedName>
</protein>
<dbReference type="SUPFAM" id="SSF81296">
    <property type="entry name" value="E set domains"/>
    <property type="match status" value="1"/>
</dbReference>
<proteinExistence type="inferred from homology"/>
<dbReference type="CDD" id="cd02860">
    <property type="entry name" value="E_set_Pullulanase"/>
    <property type="match status" value="1"/>
</dbReference>
<dbReference type="GO" id="GO:0051060">
    <property type="term" value="F:pullulanase activity"/>
    <property type="evidence" value="ECO:0007669"/>
    <property type="project" value="UniProtKB-EC"/>
</dbReference>
<dbReference type="EMBL" id="LR215039">
    <property type="protein sequence ID" value="VEU76223.1"/>
    <property type="molecule type" value="Genomic_DNA"/>
</dbReference>
<organism evidence="3 4">
    <name type="scientific">Mycoplasmopsis columboralis</name>
    <dbReference type="NCBI Taxonomy" id="171282"/>
    <lineage>
        <taxon>Bacteria</taxon>
        <taxon>Bacillati</taxon>
        <taxon>Mycoplasmatota</taxon>
        <taxon>Mycoplasmoidales</taxon>
        <taxon>Metamycoplasmataceae</taxon>
        <taxon>Mycoplasmopsis</taxon>
    </lineage>
</organism>
<dbReference type="InterPro" id="IPR014756">
    <property type="entry name" value="Ig_E-set"/>
</dbReference>
<dbReference type="AlphaFoldDB" id="A0A449B6J1"/>
<sequence>MNLINWNEEQFKDFDSKFAYDKDDLGVTKNNEGFLIKLWQPIAKNVEVLIFKDYLSNDFQVLNMNKKEQIWELQLSNEYQGSFYQYRITHSDDSVTIALDPYAKSMAPFNHLQQKVGKALIFDWDTTINKPQKLQPQISNNIKAIVYELQIRDFTSIYPGKLQAKNGTFNAALEANIFEHLTNLNITHLQLLPLQSTYTVNEFEQKIYLQNQGNGWNTNYNWGYDPHNYFTLNGIFSSDPLSSVQRIHEFANFINEAHKNKIGIIMDVVFNHLMHNDIFNNILPGYYFRNNAKQYPVDQPPLATQRFMVRKLIIDVLKYFVQYFNVDGFRFDLSCFFDKQTHEQIAFELRKINPNIILHGEAWPFSDLEFSSTYIKGYNDNDFEFAYFNDTLRDSITCNENNKSQKGLIIENNLEQFKRYVSSIVGNLKDYKWGDIEHSNNFYDLFANTTKINLGYVSCHDGFTLWDKIIINSKNNTFEELIEKYRKALIMLHTTQGRKLLLAGTELLQSKPCDFSGQDGNRCEVSLSKDYLNLNAEKNMVHPNTYKTTDYVNSMKWQNLNLPLVKDKVFDFISQLNAFKLETEFFNLTDLEQIQKNINFVEVNSSKGLIIFEVAVNKEKVVVMHNFSTHKHLYEQYKDMNVLFSSKLEQVSSFELLPFESKILR</sequence>